<dbReference type="RefSeq" id="WP_143236025.1">
    <property type="nucleotide sequence ID" value="NZ_VJWL01000002.1"/>
</dbReference>
<accession>A0A552X1W7</accession>
<comment type="cofactor">
    <cofactor evidence="1 10">
        <name>Mg(2+)</name>
        <dbReference type="ChEBI" id="CHEBI:18420"/>
    </cofactor>
</comment>
<dbReference type="EMBL" id="VJWL01000002">
    <property type="protein sequence ID" value="TRW49041.1"/>
    <property type="molecule type" value="Genomic_DNA"/>
</dbReference>
<dbReference type="GO" id="GO:0006400">
    <property type="term" value="P:tRNA modification"/>
    <property type="evidence" value="ECO:0007669"/>
    <property type="project" value="TreeGrafter"/>
</dbReference>
<protein>
    <recommendedName>
        <fullName evidence="10">tRNA dimethylallyltransferase</fullName>
        <ecNumber evidence="10">2.5.1.75</ecNumber>
    </recommendedName>
    <alternativeName>
        <fullName evidence="10">Dimethylallyl diphosphate:tRNA dimethylallyltransferase</fullName>
        <shortName evidence="10">DMAPP:tRNA dimethylallyltransferase</shortName>
        <shortName evidence="10">DMATase</shortName>
    </alternativeName>
    <alternativeName>
        <fullName evidence="10">Isopentenyl-diphosphate:tRNA isopentenyltransferase</fullName>
        <shortName evidence="10">IPP transferase</shortName>
        <shortName evidence="10">IPPT</shortName>
        <shortName evidence="10">IPTase</shortName>
    </alternativeName>
</protein>
<comment type="similarity">
    <text evidence="3 10 13">Belongs to the IPP transferase family.</text>
</comment>
<dbReference type="GO" id="GO:0052381">
    <property type="term" value="F:tRNA dimethylallyltransferase activity"/>
    <property type="evidence" value="ECO:0007669"/>
    <property type="project" value="UniProtKB-UniRule"/>
</dbReference>
<feature type="region of interest" description="Interaction with substrate tRNA" evidence="10">
    <location>
        <begin position="279"/>
        <end position="286"/>
    </location>
</feature>
<evidence type="ECO:0000256" key="4">
    <source>
        <dbReference type="ARBA" id="ARBA00022679"/>
    </source>
</evidence>
<feature type="site" description="Interaction with substrate tRNA" evidence="10">
    <location>
        <position position="129"/>
    </location>
</feature>
<dbReference type="SUPFAM" id="SSF52540">
    <property type="entry name" value="P-loop containing nucleoside triphosphate hydrolases"/>
    <property type="match status" value="1"/>
</dbReference>
<dbReference type="InterPro" id="IPR027417">
    <property type="entry name" value="P-loop_NTPase"/>
</dbReference>
<evidence type="ECO:0000256" key="3">
    <source>
        <dbReference type="ARBA" id="ARBA00005842"/>
    </source>
</evidence>
<evidence type="ECO:0000256" key="6">
    <source>
        <dbReference type="ARBA" id="ARBA00022741"/>
    </source>
</evidence>
<dbReference type="NCBIfam" id="TIGR00174">
    <property type="entry name" value="miaA"/>
    <property type="match status" value="1"/>
</dbReference>
<sequence>MSLVEHLQQGVICLSGPTAAGKTALAMALADRLPVELVSVDSALVYRGMDIGTAKPSADELARYPHHLIDIRDPADAYSAADFRTDALALITAIRERGRIPLLVGGTMLYFRALLAGLSTLPQADQAVRAQLQAEADAEGWEQLHQQLQSIDPVSAARIHPNDPQRVMRALEVYRLSGKSLTEHTQSQNPGLPLPTWQIAVAPVDRKILHQRIELRFHTMLEQGFEAEVQKLMDRGDLHPDLPSIRAVGYRQMWQYLSGELTRDEMVERGVIATRQLAKRQITWLRSWPGLHWLDPLAGDSTEEIFKCLLQAPLPPDAWKNADN</sequence>
<dbReference type="AlphaFoldDB" id="A0A552X1W7"/>
<evidence type="ECO:0000313" key="15">
    <source>
        <dbReference type="Proteomes" id="UP000320359"/>
    </source>
</evidence>
<comment type="function">
    <text evidence="2 10 12">Catalyzes the transfer of a dimethylallyl group onto the adenine at position 37 in tRNAs that read codons beginning with uridine, leading to the formation of N6-(dimethylallyl)adenosine (i(6)A).</text>
</comment>
<keyword evidence="8 10" id="KW-0460">Magnesium</keyword>
<evidence type="ECO:0000256" key="9">
    <source>
        <dbReference type="ARBA" id="ARBA00049563"/>
    </source>
</evidence>
<dbReference type="GO" id="GO:0005524">
    <property type="term" value="F:ATP binding"/>
    <property type="evidence" value="ECO:0007669"/>
    <property type="project" value="UniProtKB-UniRule"/>
</dbReference>
<dbReference type="Gene3D" id="3.40.50.300">
    <property type="entry name" value="P-loop containing nucleotide triphosphate hydrolases"/>
    <property type="match status" value="1"/>
</dbReference>
<dbReference type="HAMAP" id="MF_00185">
    <property type="entry name" value="IPP_trans"/>
    <property type="match status" value="1"/>
</dbReference>
<evidence type="ECO:0000256" key="8">
    <source>
        <dbReference type="ARBA" id="ARBA00022842"/>
    </source>
</evidence>
<feature type="binding site" evidence="10">
    <location>
        <begin position="18"/>
        <end position="23"/>
    </location>
    <ligand>
        <name>substrate</name>
    </ligand>
</feature>
<keyword evidence="15" id="KW-1185">Reference proteome</keyword>
<keyword evidence="5 10" id="KW-0819">tRNA processing</keyword>
<evidence type="ECO:0000256" key="10">
    <source>
        <dbReference type="HAMAP-Rule" id="MF_00185"/>
    </source>
</evidence>
<feature type="region of interest" description="Interaction with substrate tRNA" evidence="10">
    <location>
        <begin position="165"/>
        <end position="169"/>
    </location>
</feature>
<keyword evidence="4 10" id="KW-0808">Transferase</keyword>
<evidence type="ECO:0000256" key="5">
    <source>
        <dbReference type="ARBA" id="ARBA00022694"/>
    </source>
</evidence>
<evidence type="ECO:0000256" key="7">
    <source>
        <dbReference type="ARBA" id="ARBA00022840"/>
    </source>
</evidence>
<dbReference type="PANTHER" id="PTHR11088">
    <property type="entry name" value="TRNA DIMETHYLALLYLTRANSFERASE"/>
    <property type="match status" value="1"/>
</dbReference>
<comment type="caution">
    <text evidence="10">Lacks conserved residue(s) required for the propagation of feature annotation.</text>
</comment>
<comment type="catalytic activity">
    <reaction evidence="9 10 11">
        <text>adenosine(37) in tRNA + dimethylallyl diphosphate = N(6)-dimethylallyladenosine(37) in tRNA + diphosphate</text>
        <dbReference type="Rhea" id="RHEA:26482"/>
        <dbReference type="Rhea" id="RHEA-COMP:10162"/>
        <dbReference type="Rhea" id="RHEA-COMP:10375"/>
        <dbReference type="ChEBI" id="CHEBI:33019"/>
        <dbReference type="ChEBI" id="CHEBI:57623"/>
        <dbReference type="ChEBI" id="CHEBI:74411"/>
        <dbReference type="ChEBI" id="CHEBI:74415"/>
        <dbReference type="EC" id="2.5.1.75"/>
    </reaction>
</comment>
<organism evidence="14 15">
    <name type="scientific">Aliidiomarina halalkaliphila</name>
    <dbReference type="NCBI Taxonomy" id="2593535"/>
    <lineage>
        <taxon>Bacteria</taxon>
        <taxon>Pseudomonadati</taxon>
        <taxon>Pseudomonadota</taxon>
        <taxon>Gammaproteobacteria</taxon>
        <taxon>Alteromonadales</taxon>
        <taxon>Idiomarinaceae</taxon>
        <taxon>Aliidiomarina</taxon>
    </lineage>
</organism>
<comment type="subunit">
    <text evidence="10">Monomer.</text>
</comment>
<dbReference type="FunFam" id="1.10.20.140:FF:000001">
    <property type="entry name" value="tRNA dimethylallyltransferase"/>
    <property type="match status" value="1"/>
</dbReference>
<dbReference type="Gene3D" id="1.10.20.140">
    <property type="match status" value="1"/>
</dbReference>
<evidence type="ECO:0000256" key="13">
    <source>
        <dbReference type="RuleBase" id="RU003785"/>
    </source>
</evidence>
<name>A0A552X1W7_9GAMM</name>
<keyword evidence="7 10" id="KW-0067">ATP-binding</keyword>
<dbReference type="InterPro" id="IPR039657">
    <property type="entry name" value="Dimethylallyltransferase"/>
</dbReference>
<evidence type="ECO:0000256" key="12">
    <source>
        <dbReference type="RuleBase" id="RU003784"/>
    </source>
</evidence>
<comment type="caution">
    <text evidence="14">The sequence shown here is derived from an EMBL/GenBank/DDBJ whole genome shotgun (WGS) entry which is preliminary data.</text>
</comment>
<dbReference type="OrthoDB" id="9776390at2"/>
<feature type="site" description="Interaction with substrate tRNA" evidence="10">
    <location>
        <position position="107"/>
    </location>
</feature>
<dbReference type="PANTHER" id="PTHR11088:SF60">
    <property type="entry name" value="TRNA DIMETHYLALLYLTRANSFERASE"/>
    <property type="match status" value="1"/>
</dbReference>
<dbReference type="Proteomes" id="UP000320359">
    <property type="component" value="Unassembled WGS sequence"/>
</dbReference>
<evidence type="ECO:0000256" key="2">
    <source>
        <dbReference type="ARBA" id="ARBA00003213"/>
    </source>
</evidence>
<dbReference type="InterPro" id="IPR018022">
    <property type="entry name" value="IPT"/>
</dbReference>
<proteinExistence type="inferred from homology"/>
<reference evidence="14 15" key="1">
    <citation type="submission" date="2019-07" db="EMBL/GenBank/DDBJ databases">
        <authorList>
            <person name="Yang M."/>
            <person name="Zhao D."/>
            <person name="Xiang H."/>
        </authorList>
    </citation>
    <scope>NUCLEOTIDE SEQUENCE [LARGE SCALE GENOMIC DNA]</scope>
    <source>
        <strain evidence="14 15">IM1326</strain>
    </source>
</reference>
<feature type="region of interest" description="Interaction with substrate tRNA" evidence="10">
    <location>
        <begin position="41"/>
        <end position="44"/>
    </location>
</feature>
<evidence type="ECO:0000256" key="11">
    <source>
        <dbReference type="RuleBase" id="RU003783"/>
    </source>
</evidence>
<evidence type="ECO:0000256" key="1">
    <source>
        <dbReference type="ARBA" id="ARBA00001946"/>
    </source>
</evidence>
<gene>
    <name evidence="10 14" type="primary">miaA</name>
    <name evidence="14" type="ORF">FM042_08665</name>
</gene>
<dbReference type="Pfam" id="PF01715">
    <property type="entry name" value="IPPT"/>
    <property type="match status" value="1"/>
</dbReference>
<dbReference type="EC" id="2.5.1.75" evidence="10"/>
<evidence type="ECO:0000313" key="14">
    <source>
        <dbReference type="EMBL" id="TRW49041.1"/>
    </source>
</evidence>
<feature type="binding site" evidence="10">
    <location>
        <begin position="16"/>
        <end position="23"/>
    </location>
    <ligand>
        <name>ATP</name>
        <dbReference type="ChEBI" id="CHEBI:30616"/>
    </ligand>
</feature>
<keyword evidence="6 10" id="KW-0547">Nucleotide-binding</keyword>